<sequence length="682" mass="78840">MPPPPNPPPRPLVTYSRRNAGFRRARQLRHDREAEQENGESRTRESSAAPTYTLAELKARFERETSARPSKKELPFLMDQESQLTQAEKAQYHSLIVEDREERPLPKDLSSVIPAELNKEITRKKSVQPPVTQETIRQYEREKKRGMSARKAAKALNLPKAAPKLPQYYSDKYTYPFFNATSENFYHAFTTGGEYSLYEEFHTEDQYQGARRSTGARHPTTFYFPFEVRWKEVAPLFAMYEEELIREGAKGTPGNYFRNPAKRGFLPESPDQSGNNPAFKMRYENYILMMHDKHGRRFSIGEFRELLDILVLYLEDLKVYKKPAAKIATKKKPVRAWQRRNARKTTDGNIAYSSIPQRRSDQSRELLELVAKIDTAVQPSARSKRRMANQRRYIHNGEDVAVALAWMSNWRRYLAKCQSDYNLTNDDEVPKDVCHVGYTYTPNARMKEHMKHGSSGQLLDLVDAAAIAVSERRFPEGRVVRMRYHTLRLIHAEKIAEESEHFDSMVFLSYFWLGGTNTVFGGGSNQSASKYPHLYKENLSELEAHGHFLNNYQGMLDRLDTEVKRRAAYKEARKLKKDFDQRLHELGPRAQKGKEILEEVHKVRKQTHDLVEQEAEKWRGVLEPWQIAKVANGHLREALKGMVELGVHHRNVREAVRQTLENSERPMHDGGSDTGEGASEAA</sequence>
<dbReference type="Proteomes" id="UP000243797">
    <property type="component" value="Unassembled WGS sequence"/>
</dbReference>
<feature type="region of interest" description="Disordered" evidence="1">
    <location>
        <begin position="1"/>
        <end position="52"/>
    </location>
</feature>
<dbReference type="OrthoDB" id="10611093at2759"/>
<accession>A0A2K1QQ21</accession>
<feature type="compositionally biased region" description="Basic and acidic residues" evidence="1">
    <location>
        <begin position="28"/>
        <end position="45"/>
    </location>
</feature>
<name>A0A2K1QQ21_9PEZI</name>
<evidence type="ECO:0000313" key="2">
    <source>
        <dbReference type="EMBL" id="PNS17059.1"/>
    </source>
</evidence>
<proteinExistence type="predicted"/>
<feature type="compositionally biased region" description="Pro residues" evidence="1">
    <location>
        <begin position="1"/>
        <end position="11"/>
    </location>
</feature>
<evidence type="ECO:0000313" key="3">
    <source>
        <dbReference type="Proteomes" id="UP000243797"/>
    </source>
</evidence>
<evidence type="ECO:0000256" key="1">
    <source>
        <dbReference type="SAM" id="MobiDB-lite"/>
    </source>
</evidence>
<feature type="region of interest" description="Disordered" evidence="1">
    <location>
        <begin position="659"/>
        <end position="682"/>
    </location>
</feature>
<organism evidence="2 3">
    <name type="scientific">Sphaceloma murrayae</name>
    <dbReference type="NCBI Taxonomy" id="2082308"/>
    <lineage>
        <taxon>Eukaryota</taxon>
        <taxon>Fungi</taxon>
        <taxon>Dikarya</taxon>
        <taxon>Ascomycota</taxon>
        <taxon>Pezizomycotina</taxon>
        <taxon>Dothideomycetes</taxon>
        <taxon>Dothideomycetidae</taxon>
        <taxon>Myriangiales</taxon>
        <taxon>Elsinoaceae</taxon>
        <taxon>Sphaceloma</taxon>
    </lineage>
</organism>
<dbReference type="AlphaFoldDB" id="A0A2K1QQ21"/>
<comment type="caution">
    <text evidence="2">The sequence shown here is derived from an EMBL/GenBank/DDBJ whole genome shotgun (WGS) entry which is preliminary data.</text>
</comment>
<feature type="compositionally biased region" description="Basic and acidic residues" evidence="1">
    <location>
        <begin position="659"/>
        <end position="671"/>
    </location>
</feature>
<dbReference type="InParanoid" id="A0A2K1QQ21"/>
<dbReference type="EMBL" id="NKHZ01000055">
    <property type="protein sequence ID" value="PNS17059.1"/>
    <property type="molecule type" value="Genomic_DNA"/>
</dbReference>
<gene>
    <name evidence="2" type="ORF">CAC42_5023</name>
</gene>
<keyword evidence="3" id="KW-1185">Reference proteome</keyword>
<reference evidence="2 3" key="1">
    <citation type="submission" date="2017-06" db="EMBL/GenBank/DDBJ databases">
        <title>Draft genome sequence of a variant of Elsinoe murrayae.</title>
        <authorList>
            <person name="Cheng Q."/>
        </authorList>
    </citation>
    <scope>NUCLEOTIDE SEQUENCE [LARGE SCALE GENOMIC DNA]</scope>
    <source>
        <strain evidence="2 3">CQ-2017a</strain>
    </source>
</reference>
<protein>
    <submittedName>
        <fullName evidence="2">Uncharacterized protein</fullName>
    </submittedName>
</protein>